<dbReference type="Pfam" id="PF01569">
    <property type="entry name" value="PAP2"/>
    <property type="match status" value="2"/>
</dbReference>
<feature type="domain" description="Phosphatidic acid phosphatase type 2/haloperoxidase" evidence="8">
    <location>
        <begin position="145"/>
        <end position="242"/>
    </location>
</feature>
<feature type="transmembrane region" description="Helical" evidence="7">
    <location>
        <begin position="97"/>
        <end position="119"/>
    </location>
</feature>
<dbReference type="GeneID" id="25979449"/>
<evidence type="ECO:0000256" key="3">
    <source>
        <dbReference type="ARBA" id="ARBA00022692"/>
    </source>
</evidence>
<feature type="domain" description="Phosphatidic acid phosphatase type 2/haloperoxidase" evidence="8">
    <location>
        <begin position="327"/>
        <end position="375"/>
    </location>
</feature>
<dbReference type="GO" id="GO:0006644">
    <property type="term" value="P:phospholipid metabolic process"/>
    <property type="evidence" value="ECO:0007669"/>
    <property type="project" value="InterPro"/>
</dbReference>
<feature type="region of interest" description="Disordered" evidence="6">
    <location>
        <begin position="280"/>
        <end position="301"/>
    </location>
</feature>
<dbReference type="CDD" id="cd03390">
    <property type="entry name" value="PAP2_containing_1_like"/>
    <property type="match status" value="1"/>
</dbReference>
<dbReference type="GO" id="GO:0008195">
    <property type="term" value="F:phosphatidate phosphatase activity"/>
    <property type="evidence" value="ECO:0007669"/>
    <property type="project" value="TreeGrafter"/>
</dbReference>
<evidence type="ECO:0000256" key="7">
    <source>
        <dbReference type="SAM" id="Phobius"/>
    </source>
</evidence>
<reference evidence="9 10" key="1">
    <citation type="journal article" date="2011" name="Proc. Natl. Acad. Sci. U.S.A.">
        <title>Genome and transcriptome analyses of the mountain pine beetle-fungal symbiont Grosmannia clavigera, a lodgepole pine pathogen.</title>
        <authorList>
            <person name="DiGuistini S."/>
            <person name="Wang Y."/>
            <person name="Liao N.Y."/>
            <person name="Taylor G."/>
            <person name="Tanguay P."/>
            <person name="Feau N."/>
            <person name="Henrissat B."/>
            <person name="Chan S.K."/>
            <person name="Hesse-Orce U."/>
            <person name="Alamouti S.M."/>
            <person name="Tsui C.K.M."/>
            <person name="Docking R.T."/>
            <person name="Levasseur A."/>
            <person name="Haridas S."/>
            <person name="Robertson G."/>
            <person name="Birol I."/>
            <person name="Holt R.A."/>
            <person name="Marra M.A."/>
            <person name="Hamelin R.C."/>
            <person name="Hirst M."/>
            <person name="Jones S.J.M."/>
            <person name="Bohlmann J."/>
            <person name="Breuil C."/>
        </authorList>
    </citation>
    <scope>NUCLEOTIDE SEQUENCE [LARGE SCALE GENOMIC DNA]</scope>
    <source>
        <strain evidence="10">kw1407 / UAMH 11150</strain>
    </source>
</reference>
<dbReference type="OrthoDB" id="8907274at2759"/>
<evidence type="ECO:0000256" key="1">
    <source>
        <dbReference type="ARBA" id="ARBA00004141"/>
    </source>
</evidence>
<dbReference type="Proteomes" id="UP000007796">
    <property type="component" value="Unassembled WGS sequence"/>
</dbReference>
<keyword evidence="5 7" id="KW-0472">Membrane</keyword>
<dbReference type="EMBL" id="GL629794">
    <property type="protein sequence ID" value="EFX01116.1"/>
    <property type="molecule type" value="Genomic_DNA"/>
</dbReference>
<dbReference type="GO" id="GO:0016020">
    <property type="term" value="C:membrane"/>
    <property type="evidence" value="ECO:0007669"/>
    <property type="project" value="UniProtKB-SubCell"/>
</dbReference>
<feature type="transmembrane region" description="Helical" evidence="7">
    <location>
        <begin position="325"/>
        <end position="344"/>
    </location>
</feature>
<dbReference type="PANTHER" id="PTHR10165">
    <property type="entry name" value="LIPID PHOSPHATE PHOSPHATASE"/>
    <property type="match status" value="1"/>
</dbReference>
<dbReference type="InParanoid" id="F0XMG5"/>
<name>F0XMG5_GROCL</name>
<dbReference type="HOGENOM" id="CLU_021458_2_0_1"/>
<feature type="region of interest" description="Disordered" evidence="6">
    <location>
        <begin position="411"/>
        <end position="449"/>
    </location>
</feature>
<dbReference type="Gene3D" id="1.20.144.10">
    <property type="entry name" value="Phosphatidic acid phosphatase type 2/haloperoxidase"/>
    <property type="match status" value="2"/>
</dbReference>
<organism evidence="10">
    <name type="scientific">Grosmannia clavigera (strain kw1407 / UAMH 11150)</name>
    <name type="common">Blue stain fungus</name>
    <name type="synonym">Graphiocladiella clavigera</name>
    <dbReference type="NCBI Taxonomy" id="655863"/>
    <lineage>
        <taxon>Eukaryota</taxon>
        <taxon>Fungi</taxon>
        <taxon>Dikarya</taxon>
        <taxon>Ascomycota</taxon>
        <taxon>Pezizomycotina</taxon>
        <taxon>Sordariomycetes</taxon>
        <taxon>Sordariomycetidae</taxon>
        <taxon>Ophiostomatales</taxon>
        <taxon>Ophiostomataceae</taxon>
        <taxon>Leptographium</taxon>
    </lineage>
</organism>
<accession>F0XMG5</accession>
<evidence type="ECO:0000313" key="10">
    <source>
        <dbReference type="Proteomes" id="UP000007796"/>
    </source>
</evidence>
<keyword evidence="3 7" id="KW-0812">Transmembrane</keyword>
<evidence type="ECO:0000256" key="2">
    <source>
        <dbReference type="ARBA" id="ARBA00008816"/>
    </source>
</evidence>
<dbReference type="InterPro" id="IPR036938">
    <property type="entry name" value="PAP2/HPO_sf"/>
</dbReference>
<dbReference type="eggNOG" id="KOG3030">
    <property type="taxonomic scope" value="Eukaryota"/>
</dbReference>
<feature type="transmembrane region" description="Helical" evidence="7">
    <location>
        <begin position="139"/>
        <end position="160"/>
    </location>
</feature>
<evidence type="ECO:0000256" key="4">
    <source>
        <dbReference type="ARBA" id="ARBA00022989"/>
    </source>
</evidence>
<proteinExistence type="inferred from homology"/>
<dbReference type="FunCoup" id="F0XMG5">
    <property type="interactions" value="194"/>
</dbReference>
<evidence type="ECO:0000259" key="8">
    <source>
        <dbReference type="Pfam" id="PF01569"/>
    </source>
</evidence>
<sequence length="449" mass="48446">MTDQSATPLISSTGFQTSTNDSASPVTFAAMAPRRSSDRISPMVVAAGIVDWIIIVAAGVGGYYLGNLTPNMRPFQLEDPDISFPYRHHETVTSGTLVIATVAVPVATILVFSLLTTPGLSVPPGTPAKLVWRRKLWEFYASLQSYAVGMVAQWFIINFVKNLCGKPRPDLISRCQPDLAHLSEYIVGGIANITSNGQLVSASICKNTDSYVLHDGFRSYPSGHSGSSAAGLGHLALYLAYKLGVVFPYAAPPAYDQVGALSAFPDRAAALVSASSRSDPYELTDRRRGPGNSSGEAGRSAKNYGELARDQAVHSVRRSGAAPPVYLLVFVLIPLGGSFFIAASRWFNYRHHGFDILFGYFIGTVTSIVAFRLYQLPMSRGAGWAWGPRSSDKAFWAGVGSQSWALPRQPWSFASGDEEEGGEFASPVGDYRQYSSPERSNLEPRRGAP</sequence>
<evidence type="ECO:0000313" key="9">
    <source>
        <dbReference type="EMBL" id="EFX01116.1"/>
    </source>
</evidence>
<dbReference type="STRING" id="655863.F0XMG5"/>
<dbReference type="GO" id="GO:0046839">
    <property type="term" value="P:phospholipid dephosphorylation"/>
    <property type="evidence" value="ECO:0007669"/>
    <property type="project" value="TreeGrafter"/>
</dbReference>
<dbReference type="RefSeq" id="XP_014170598.1">
    <property type="nucleotide sequence ID" value="XM_014315123.1"/>
</dbReference>
<comment type="similarity">
    <text evidence="2">Belongs to the PA-phosphatase related phosphoesterase family.</text>
</comment>
<evidence type="ECO:0000256" key="5">
    <source>
        <dbReference type="ARBA" id="ARBA00023136"/>
    </source>
</evidence>
<dbReference type="InterPro" id="IPR000326">
    <property type="entry name" value="PAP2/HPO"/>
</dbReference>
<keyword evidence="10" id="KW-1185">Reference proteome</keyword>
<dbReference type="PANTHER" id="PTHR10165:SF154">
    <property type="entry name" value="PAP2 DOMAIN PROTEIN (AFU_ORTHOLOGUE AFUA_1G09730)"/>
    <property type="match status" value="1"/>
</dbReference>
<feature type="transmembrane region" description="Helical" evidence="7">
    <location>
        <begin position="356"/>
        <end position="374"/>
    </location>
</feature>
<dbReference type="AlphaFoldDB" id="F0XMG5"/>
<dbReference type="SUPFAM" id="SSF48317">
    <property type="entry name" value="Acid phosphatase/Vanadium-dependent haloperoxidase"/>
    <property type="match status" value="2"/>
</dbReference>
<protein>
    <submittedName>
        <fullName evidence="9">Pap2 domain containing protein</fullName>
    </submittedName>
</protein>
<comment type="subcellular location">
    <subcellularLocation>
        <location evidence="1">Membrane</location>
        <topology evidence="1">Multi-pass membrane protein</topology>
    </subcellularLocation>
</comment>
<feature type="region of interest" description="Disordered" evidence="6">
    <location>
        <begin position="1"/>
        <end position="21"/>
    </location>
</feature>
<keyword evidence="4 7" id="KW-1133">Transmembrane helix</keyword>
<gene>
    <name evidence="9" type="ORF">CMQ_6058</name>
</gene>
<feature type="transmembrane region" description="Helical" evidence="7">
    <location>
        <begin position="43"/>
        <end position="65"/>
    </location>
</feature>
<dbReference type="InterPro" id="IPR043216">
    <property type="entry name" value="PAP-like"/>
</dbReference>
<feature type="compositionally biased region" description="Basic and acidic residues" evidence="6">
    <location>
        <begin position="440"/>
        <end position="449"/>
    </location>
</feature>
<evidence type="ECO:0000256" key="6">
    <source>
        <dbReference type="SAM" id="MobiDB-lite"/>
    </source>
</evidence>